<feature type="compositionally biased region" description="Low complexity" evidence="1">
    <location>
        <begin position="9"/>
        <end position="23"/>
    </location>
</feature>
<feature type="compositionally biased region" description="Basic and acidic residues" evidence="1">
    <location>
        <begin position="113"/>
        <end position="128"/>
    </location>
</feature>
<dbReference type="GO" id="GO:0030598">
    <property type="term" value="F:rRNA N-glycosylase activity"/>
    <property type="evidence" value="ECO:0007669"/>
    <property type="project" value="InterPro"/>
</dbReference>
<feature type="region of interest" description="Disordered" evidence="1">
    <location>
        <begin position="354"/>
        <end position="376"/>
    </location>
</feature>
<reference evidence="2 3" key="1">
    <citation type="submission" date="2019-11" db="EMBL/GenBank/DDBJ databases">
        <title>Whole genome sequence of Oryza granulata.</title>
        <authorList>
            <person name="Li W."/>
        </authorList>
    </citation>
    <scope>NUCLEOTIDE SEQUENCE [LARGE SCALE GENOMIC DNA]</scope>
    <source>
        <strain evidence="3">cv. Menghai</strain>
        <tissue evidence="2">Leaf</tissue>
    </source>
</reference>
<dbReference type="Gene3D" id="3.40.420.10">
    <property type="entry name" value="Ricin (A subunit), domain 1"/>
    <property type="match status" value="1"/>
</dbReference>
<evidence type="ECO:0000313" key="2">
    <source>
        <dbReference type="EMBL" id="KAF0901294.1"/>
    </source>
</evidence>
<dbReference type="SUPFAM" id="SSF56371">
    <property type="entry name" value="Ribosome inactivating proteins (RIP)"/>
    <property type="match status" value="1"/>
</dbReference>
<comment type="caution">
    <text evidence="2">The sequence shown here is derived from an EMBL/GenBank/DDBJ whole genome shotgun (WGS) entry which is preliminary data.</text>
</comment>
<dbReference type="EMBL" id="SPHZ02000009">
    <property type="protein sequence ID" value="KAF0901294.1"/>
    <property type="molecule type" value="Genomic_DNA"/>
</dbReference>
<feature type="compositionally biased region" description="Pro residues" evidence="1">
    <location>
        <begin position="96"/>
        <end position="105"/>
    </location>
</feature>
<dbReference type="GO" id="GO:0017148">
    <property type="term" value="P:negative regulation of translation"/>
    <property type="evidence" value="ECO:0007669"/>
    <property type="project" value="InterPro"/>
</dbReference>
<feature type="region of interest" description="Disordered" evidence="1">
    <location>
        <begin position="94"/>
        <end position="128"/>
    </location>
</feature>
<feature type="region of interest" description="Disordered" evidence="1">
    <location>
        <begin position="1"/>
        <end position="45"/>
    </location>
</feature>
<evidence type="ECO:0000256" key="1">
    <source>
        <dbReference type="SAM" id="MobiDB-lite"/>
    </source>
</evidence>
<dbReference type="AlphaFoldDB" id="A0A6G1CNC0"/>
<dbReference type="OrthoDB" id="669569at2759"/>
<dbReference type="InterPro" id="IPR036041">
    <property type="entry name" value="Ribosome-inact_prot_sf"/>
</dbReference>
<keyword evidence="3" id="KW-1185">Reference proteome</keyword>
<proteinExistence type="predicted"/>
<accession>A0A6G1CNC0</accession>
<feature type="compositionally biased region" description="Basic and acidic residues" evidence="1">
    <location>
        <begin position="365"/>
        <end position="376"/>
    </location>
</feature>
<feature type="compositionally biased region" description="Low complexity" evidence="1">
    <location>
        <begin position="355"/>
        <end position="364"/>
    </location>
</feature>
<dbReference type="Proteomes" id="UP000479710">
    <property type="component" value="Unassembled WGS sequence"/>
</dbReference>
<sequence length="376" mass="41161">MPREEKAKPAAAAGDAGARQGEATGLARGSGAERPPVIAGGVEATPTRPPATVWWMGALSFVSTPPRHQNPKTLLFLLFFSGAGITIRLATRCSNTPPPILPPTPIATMPPKNPRDKGKKPMEEPKDSDEFFLDLGDLPKSYSRLMRAIPTRLEQIITSEASSTSKGKKLFEKVCDKLYTAKAGTFLVHLIPDKETPNSESVALLYRWMDLYFEGFYSKGVWFRFEDFEEELPPRSQLPYAVKGGKGVVVLPIKTSYASIGGSSISMGSGAFNRCLKAMLRAPDQDRHRRFRALSSKGILSVPMDKEVPTEFSEFFTKWGTLSEALFKKKVPEEVGTMTLDEIAAILGIIRWKEGMSSPDGSSRSSKDSKGKGKGK</sequence>
<organism evidence="2 3">
    <name type="scientific">Oryza meyeriana var. granulata</name>
    <dbReference type="NCBI Taxonomy" id="110450"/>
    <lineage>
        <taxon>Eukaryota</taxon>
        <taxon>Viridiplantae</taxon>
        <taxon>Streptophyta</taxon>
        <taxon>Embryophyta</taxon>
        <taxon>Tracheophyta</taxon>
        <taxon>Spermatophyta</taxon>
        <taxon>Magnoliopsida</taxon>
        <taxon>Liliopsida</taxon>
        <taxon>Poales</taxon>
        <taxon>Poaceae</taxon>
        <taxon>BOP clade</taxon>
        <taxon>Oryzoideae</taxon>
        <taxon>Oryzeae</taxon>
        <taxon>Oryzinae</taxon>
        <taxon>Oryza</taxon>
        <taxon>Oryza meyeriana</taxon>
    </lineage>
</organism>
<gene>
    <name evidence="2" type="ORF">E2562_039159</name>
</gene>
<evidence type="ECO:0000313" key="3">
    <source>
        <dbReference type="Proteomes" id="UP000479710"/>
    </source>
</evidence>
<name>A0A6G1CNC0_9ORYZ</name>
<protein>
    <submittedName>
        <fullName evidence="2">Uncharacterized protein</fullName>
    </submittedName>
</protein>
<dbReference type="InterPro" id="IPR016138">
    <property type="entry name" value="Ribosome_inactivat_prot_sub1"/>
</dbReference>